<evidence type="ECO:0000313" key="3">
    <source>
        <dbReference type="EMBL" id="TDP89368.1"/>
    </source>
</evidence>
<sequence>MIETAAKYLAEALEHVRPADLDAPTPCTEWTVRDLLAHLGDATAVLLEAADGAVDVEPRFGGPVLARARLLAAGGVPRGPVRIGDRELDGDLLDAAGALELAVHGWDLNTALGRIDPIPETLALQLLSAGLPVDRPEFAPATTPPPTATAAGRLLSSLGRDDHAESAA</sequence>
<gene>
    <name evidence="3" type="ORF">EV186_11315</name>
</gene>
<feature type="compositionally biased region" description="Basic and acidic residues" evidence="1">
    <location>
        <begin position="159"/>
        <end position="168"/>
    </location>
</feature>
<evidence type="ECO:0000259" key="2">
    <source>
        <dbReference type="Pfam" id="PF11716"/>
    </source>
</evidence>
<reference evidence="3 4" key="1">
    <citation type="submission" date="2019-03" db="EMBL/GenBank/DDBJ databases">
        <title>Genomic Encyclopedia of Type Strains, Phase IV (KMG-IV): sequencing the most valuable type-strain genomes for metagenomic binning, comparative biology and taxonomic classification.</title>
        <authorList>
            <person name="Goeker M."/>
        </authorList>
    </citation>
    <scope>NUCLEOTIDE SEQUENCE [LARGE SCALE GENOMIC DNA]</scope>
    <source>
        <strain evidence="3 4">DSM 45361</strain>
    </source>
</reference>
<feature type="domain" description="Mycothiol-dependent maleylpyruvate isomerase metal-binding" evidence="2">
    <location>
        <begin position="4"/>
        <end position="57"/>
    </location>
</feature>
<dbReference type="RefSeq" id="WP_133854356.1">
    <property type="nucleotide sequence ID" value="NZ_SNXZ01000013.1"/>
</dbReference>
<dbReference type="SUPFAM" id="SSF109854">
    <property type="entry name" value="DinB/YfiT-like putative metalloenzymes"/>
    <property type="match status" value="1"/>
</dbReference>
<dbReference type="NCBIfam" id="TIGR03083">
    <property type="entry name" value="maleylpyruvate isomerase family mycothiol-dependent enzyme"/>
    <property type="match status" value="1"/>
</dbReference>
<dbReference type="InterPro" id="IPR017517">
    <property type="entry name" value="Maleyloyr_isom"/>
</dbReference>
<name>A0A4V3CX88_LABRH</name>
<evidence type="ECO:0000256" key="1">
    <source>
        <dbReference type="SAM" id="MobiDB-lite"/>
    </source>
</evidence>
<dbReference type="AlphaFoldDB" id="A0A4V3CX88"/>
<dbReference type="Proteomes" id="UP000295444">
    <property type="component" value="Unassembled WGS sequence"/>
</dbReference>
<feature type="region of interest" description="Disordered" evidence="1">
    <location>
        <begin position="135"/>
        <end position="168"/>
    </location>
</feature>
<protein>
    <submittedName>
        <fullName evidence="3">Uncharacterized protein (TIGR03086 family)</fullName>
    </submittedName>
</protein>
<dbReference type="InterPro" id="IPR024344">
    <property type="entry name" value="MDMPI_metal-binding"/>
</dbReference>
<evidence type="ECO:0000313" key="4">
    <source>
        <dbReference type="Proteomes" id="UP000295444"/>
    </source>
</evidence>
<dbReference type="Pfam" id="PF11716">
    <property type="entry name" value="MDMPI_N"/>
    <property type="match status" value="1"/>
</dbReference>
<keyword evidence="4" id="KW-1185">Reference proteome</keyword>
<proteinExistence type="predicted"/>
<comment type="caution">
    <text evidence="3">The sequence shown here is derived from an EMBL/GenBank/DDBJ whole genome shotgun (WGS) entry which is preliminary data.</text>
</comment>
<dbReference type="GO" id="GO:0046872">
    <property type="term" value="F:metal ion binding"/>
    <property type="evidence" value="ECO:0007669"/>
    <property type="project" value="InterPro"/>
</dbReference>
<dbReference type="InterPro" id="IPR034660">
    <property type="entry name" value="DinB/YfiT-like"/>
</dbReference>
<accession>A0A4V3CX88</accession>
<organism evidence="3 4">
    <name type="scientific">Labedaea rhizosphaerae</name>
    <dbReference type="NCBI Taxonomy" id="598644"/>
    <lineage>
        <taxon>Bacteria</taxon>
        <taxon>Bacillati</taxon>
        <taxon>Actinomycetota</taxon>
        <taxon>Actinomycetes</taxon>
        <taxon>Pseudonocardiales</taxon>
        <taxon>Pseudonocardiaceae</taxon>
        <taxon>Labedaea</taxon>
    </lineage>
</organism>
<dbReference type="OrthoDB" id="5185819at2"/>
<dbReference type="EMBL" id="SNXZ01000013">
    <property type="protein sequence ID" value="TDP89368.1"/>
    <property type="molecule type" value="Genomic_DNA"/>
</dbReference>
<dbReference type="Gene3D" id="1.20.120.450">
    <property type="entry name" value="dinb family like domain"/>
    <property type="match status" value="1"/>
</dbReference>